<feature type="domain" description="Acyl-CoA oxidase/dehydrogenase middle" evidence="8">
    <location>
        <begin position="165"/>
        <end position="261"/>
    </location>
</feature>
<dbReference type="InterPro" id="IPR009075">
    <property type="entry name" value="AcylCo_DH/oxidase_C"/>
</dbReference>
<evidence type="ECO:0000313" key="11">
    <source>
        <dbReference type="Proteomes" id="UP000198372"/>
    </source>
</evidence>
<dbReference type="Pfam" id="PF00441">
    <property type="entry name" value="Acyl-CoA_dh_1"/>
    <property type="match status" value="1"/>
</dbReference>
<organism evidence="10 11">
    <name type="scientific">Microbotryum intermedium</name>
    <dbReference type="NCBI Taxonomy" id="269621"/>
    <lineage>
        <taxon>Eukaryota</taxon>
        <taxon>Fungi</taxon>
        <taxon>Dikarya</taxon>
        <taxon>Basidiomycota</taxon>
        <taxon>Pucciniomycotina</taxon>
        <taxon>Microbotryomycetes</taxon>
        <taxon>Microbotryales</taxon>
        <taxon>Microbotryaceae</taxon>
        <taxon>Microbotryum</taxon>
    </lineage>
</organism>
<evidence type="ECO:0000256" key="1">
    <source>
        <dbReference type="ARBA" id="ARBA00001974"/>
    </source>
</evidence>
<dbReference type="PANTHER" id="PTHR48083:SF28">
    <property type="entry name" value="ACYL-COA DEHYDROGENASE FAMILY PROTEIN (AFU_ORTHOLOGUE AFUA_6G10880)-RELATED"/>
    <property type="match status" value="1"/>
</dbReference>
<dbReference type="InterPro" id="IPR036250">
    <property type="entry name" value="AcylCo_DH-like_C"/>
</dbReference>
<reference evidence="11" key="1">
    <citation type="submission" date="2016-09" db="EMBL/GenBank/DDBJ databases">
        <authorList>
            <person name="Jeantristanb JTB J.-T."/>
            <person name="Ricardo R."/>
        </authorList>
    </citation>
    <scope>NUCLEOTIDE SEQUENCE [LARGE SCALE GENOMIC DNA]</scope>
</reference>
<dbReference type="InterPro" id="IPR050741">
    <property type="entry name" value="Acyl-CoA_dehydrogenase"/>
</dbReference>
<proteinExistence type="inferred from homology"/>
<dbReference type="GO" id="GO:0003995">
    <property type="term" value="F:acyl-CoA dehydrogenase activity"/>
    <property type="evidence" value="ECO:0007669"/>
    <property type="project" value="TreeGrafter"/>
</dbReference>
<keyword evidence="5 6" id="KW-0560">Oxidoreductase</keyword>
<evidence type="ECO:0000256" key="2">
    <source>
        <dbReference type="ARBA" id="ARBA00009347"/>
    </source>
</evidence>
<dbReference type="SUPFAM" id="SSF56645">
    <property type="entry name" value="Acyl-CoA dehydrogenase NM domain-like"/>
    <property type="match status" value="1"/>
</dbReference>
<protein>
    <submittedName>
        <fullName evidence="10">BQ2448_1633 protein</fullName>
    </submittedName>
</protein>
<dbReference type="Pfam" id="PF02770">
    <property type="entry name" value="Acyl-CoA_dh_M"/>
    <property type="match status" value="1"/>
</dbReference>
<dbReference type="InterPro" id="IPR046373">
    <property type="entry name" value="Acyl-CoA_Oxase/DH_mid-dom_sf"/>
</dbReference>
<dbReference type="Proteomes" id="UP000198372">
    <property type="component" value="Unassembled WGS sequence"/>
</dbReference>
<accession>A0A238FBS6</accession>
<evidence type="ECO:0000256" key="3">
    <source>
        <dbReference type="ARBA" id="ARBA00022630"/>
    </source>
</evidence>
<name>A0A238FBS6_9BASI</name>
<evidence type="ECO:0000256" key="4">
    <source>
        <dbReference type="ARBA" id="ARBA00022827"/>
    </source>
</evidence>
<dbReference type="GO" id="GO:0005737">
    <property type="term" value="C:cytoplasm"/>
    <property type="evidence" value="ECO:0007669"/>
    <property type="project" value="TreeGrafter"/>
</dbReference>
<dbReference type="PANTHER" id="PTHR48083">
    <property type="entry name" value="MEDIUM-CHAIN SPECIFIC ACYL-COA DEHYDROGENASE, MITOCHONDRIAL-RELATED"/>
    <property type="match status" value="1"/>
</dbReference>
<evidence type="ECO:0000259" key="7">
    <source>
        <dbReference type="Pfam" id="PF00441"/>
    </source>
</evidence>
<sequence length="448" mass="49682">MTSSSTLQQPRGSLTPYAENQWVRGIPSPYYNDSHERLRIAARAWTEEYLMDAPYEWEENREIDHRIYQQLAKDGLLVCLAFGAKIPKKWANEKGEVFGGIKVGQWDGFHDAILIDELTRCGSLGAVQGLMGGLQIGLPPVFHYGSQELQDRVLPEVFSGKKRICLAITEPEAGSDVKNLSCQAKLSSDGQHFIVNGVKKWITNGVYSDYFTALVRTSGKAGQQAGISFLLIPNGPGVTRRKMLMSGQWCAGTTYLTFEDVKVPVENLIGTKDQGFKLAMQNFNHERLMIVYNSHRLSRICLEDSINYATKRKVFGKPLSESEVVRMKIAHMAREVDSMQTWIESIVYAVENLSHEEANAQLGGTTAMLKAHASLVLEIVAREAVQILGGIGHTRGGVGERIERIRRDVKGVAIPGGSEEVMLMQSSKVAINRFQAALKAAEQNQAKL</sequence>
<keyword evidence="11" id="KW-1185">Reference proteome</keyword>
<dbReference type="OrthoDB" id="2588832at2759"/>
<dbReference type="InterPro" id="IPR009100">
    <property type="entry name" value="AcylCoA_DH/oxidase_NM_dom_sf"/>
</dbReference>
<dbReference type="InterPro" id="IPR006091">
    <property type="entry name" value="Acyl-CoA_Oxase/DH_mid-dom"/>
</dbReference>
<dbReference type="Gene3D" id="2.40.110.10">
    <property type="entry name" value="Butyryl-CoA Dehydrogenase, subunit A, domain 2"/>
    <property type="match status" value="1"/>
</dbReference>
<dbReference type="Gene3D" id="1.10.540.10">
    <property type="entry name" value="Acyl-CoA dehydrogenase/oxidase, N-terminal domain"/>
    <property type="match status" value="1"/>
</dbReference>
<comment type="cofactor">
    <cofactor evidence="1 6">
        <name>FAD</name>
        <dbReference type="ChEBI" id="CHEBI:57692"/>
    </cofactor>
</comment>
<dbReference type="EMBL" id="FMSP01000005">
    <property type="protein sequence ID" value="SCV70239.1"/>
    <property type="molecule type" value="Genomic_DNA"/>
</dbReference>
<evidence type="ECO:0000313" key="10">
    <source>
        <dbReference type="EMBL" id="SCV70239.1"/>
    </source>
</evidence>
<dbReference type="GO" id="GO:0050660">
    <property type="term" value="F:flavin adenine dinucleotide binding"/>
    <property type="evidence" value="ECO:0007669"/>
    <property type="project" value="InterPro"/>
</dbReference>
<feature type="domain" description="Acyl-CoA dehydrogenase/oxidase C-terminal" evidence="7">
    <location>
        <begin position="273"/>
        <end position="428"/>
    </location>
</feature>
<evidence type="ECO:0000256" key="5">
    <source>
        <dbReference type="ARBA" id="ARBA00023002"/>
    </source>
</evidence>
<dbReference type="GO" id="GO:0033539">
    <property type="term" value="P:fatty acid beta-oxidation using acyl-CoA dehydrogenase"/>
    <property type="evidence" value="ECO:0007669"/>
    <property type="project" value="TreeGrafter"/>
</dbReference>
<dbReference type="InterPro" id="IPR037069">
    <property type="entry name" value="AcylCoA_DH/ox_N_sf"/>
</dbReference>
<evidence type="ECO:0000259" key="8">
    <source>
        <dbReference type="Pfam" id="PF02770"/>
    </source>
</evidence>
<feature type="domain" description="Acyl-CoA dehydrogenase/oxidase N-terminal" evidence="9">
    <location>
        <begin position="33"/>
        <end position="161"/>
    </location>
</feature>
<dbReference type="Pfam" id="PF02771">
    <property type="entry name" value="Acyl-CoA_dh_N"/>
    <property type="match status" value="1"/>
</dbReference>
<keyword evidence="4 6" id="KW-0274">FAD</keyword>
<evidence type="ECO:0000256" key="6">
    <source>
        <dbReference type="RuleBase" id="RU362125"/>
    </source>
</evidence>
<dbReference type="AlphaFoldDB" id="A0A238FBS6"/>
<comment type="similarity">
    <text evidence="2 6">Belongs to the acyl-CoA dehydrogenase family.</text>
</comment>
<dbReference type="STRING" id="269621.A0A238FBS6"/>
<keyword evidence="3 6" id="KW-0285">Flavoprotein</keyword>
<evidence type="ECO:0000259" key="9">
    <source>
        <dbReference type="Pfam" id="PF02771"/>
    </source>
</evidence>
<dbReference type="Gene3D" id="1.20.140.10">
    <property type="entry name" value="Butyryl-CoA Dehydrogenase, subunit A, domain 3"/>
    <property type="match status" value="1"/>
</dbReference>
<dbReference type="SUPFAM" id="SSF47203">
    <property type="entry name" value="Acyl-CoA dehydrogenase C-terminal domain-like"/>
    <property type="match status" value="1"/>
</dbReference>
<dbReference type="InterPro" id="IPR013786">
    <property type="entry name" value="AcylCoA_DH/ox_N"/>
</dbReference>
<gene>
    <name evidence="10" type="ORF">BQ2448_1633</name>
</gene>